<evidence type="ECO:0000256" key="26">
    <source>
        <dbReference type="RuleBase" id="RU367118"/>
    </source>
</evidence>
<dbReference type="FunFam" id="3.40.190.10:FF:000026">
    <property type="entry name" value="Glutamate ionotropic receptor NMDA type subunit 2A"/>
    <property type="match status" value="1"/>
</dbReference>
<dbReference type="Pfam" id="PF00060">
    <property type="entry name" value="Lig_chan"/>
    <property type="match status" value="1"/>
</dbReference>
<dbReference type="InterPro" id="IPR019594">
    <property type="entry name" value="Glu/Gly-bd"/>
</dbReference>
<keyword evidence="13 26" id="KW-0675">Receptor</keyword>
<evidence type="ECO:0000256" key="5">
    <source>
        <dbReference type="ARBA" id="ARBA00022729"/>
    </source>
</evidence>
<keyword evidence="5 26" id="KW-0732">Signal</keyword>
<reference evidence="29" key="2">
    <citation type="submission" date="2025-08" db="UniProtKB">
        <authorList>
            <consortium name="Ensembl"/>
        </authorList>
    </citation>
    <scope>IDENTIFICATION</scope>
</reference>
<evidence type="ECO:0000256" key="16">
    <source>
        <dbReference type="ARBA" id="ARBA00023286"/>
    </source>
</evidence>
<dbReference type="Gene3D" id="3.40.50.2300">
    <property type="match status" value="2"/>
</dbReference>
<comment type="catalytic activity">
    <reaction evidence="20">
        <text>Na(+)(in) = Na(+)(out)</text>
        <dbReference type="Rhea" id="RHEA:34963"/>
        <dbReference type="ChEBI" id="CHEBI:29101"/>
    </reaction>
</comment>
<dbReference type="GO" id="GO:0098839">
    <property type="term" value="C:postsynaptic density membrane"/>
    <property type="evidence" value="ECO:0007669"/>
    <property type="project" value="Ensembl"/>
</dbReference>
<evidence type="ECO:0000256" key="15">
    <source>
        <dbReference type="ARBA" id="ARBA00023257"/>
    </source>
</evidence>
<dbReference type="PANTHER" id="PTHR18966">
    <property type="entry name" value="IONOTROPIC GLUTAMATE RECEPTOR"/>
    <property type="match status" value="1"/>
</dbReference>
<keyword evidence="4 26" id="KW-0812">Transmembrane</keyword>
<comment type="similarity">
    <text evidence="22">Belongs to the glutamate-gated ion channel (TC 1.A.10.1) family. NR2C/GRIN2C subfamily.</text>
</comment>
<dbReference type="Ensembl" id="ENSMGAT00000035860.1">
    <property type="protein sequence ID" value="ENSMGAP00000019896.1"/>
    <property type="gene ID" value="ENSMGAG00000009273.2"/>
</dbReference>
<protein>
    <recommendedName>
        <fullName evidence="26">Glutamate receptor</fullName>
    </recommendedName>
</protein>
<evidence type="ECO:0000313" key="29">
    <source>
        <dbReference type="Ensembl" id="ENSMGAP00000019896.1"/>
    </source>
</evidence>
<feature type="binding site" evidence="23">
    <location>
        <position position="511"/>
    </location>
    <ligand>
        <name>L-glutamate</name>
        <dbReference type="ChEBI" id="CHEBI:29985"/>
    </ligand>
</feature>
<evidence type="ECO:0000256" key="12">
    <source>
        <dbReference type="ARBA" id="ARBA00023157"/>
    </source>
</evidence>
<dbReference type="PRINTS" id="PR00177">
    <property type="entry name" value="NMDARECEPTOR"/>
</dbReference>
<keyword evidence="30" id="KW-1185">Reference proteome</keyword>
<evidence type="ECO:0000259" key="27">
    <source>
        <dbReference type="SMART" id="SM00079"/>
    </source>
</evidence>
<evidence type="ECO:0000256" key="7">
    <source>
        <dbReference type="ARBA" id="ARBA00022842"/>
    </source>
</evidence>
<feature type="binding site" evidence="23">
    <location>
        <position position="688"/>
    </location>
    <ligand>
        <name>L-glutamate</name>
        <dbReference type="ChEBI" id="CHEBI:29985"/>
    </ligand>
</feature>
<dbReference type="Pfam" id="PF01094">
    <property type="entry name" value="ANF_receptor"/>
    <property type="match status" value="1"/>
</dbReference>
<feature type="transmembrane region" description="Helical" evidence="26">
    <location>
        <begin position="627"/>
        <end position="652"/>
    </location>
</feature>
<dbReference type="Bgee" id="ENSMGAG00000009273">
    <property type="expression patterns" value="Expressed in testis and 6 other cell types or tissues"/>
</dbReference>
<evidence type="ECO:0000256" key="17">
    <source>
        <dbReference type="ARBA" id="ARBA00023303"/>
    </source>
</evidence>
<evidence type="ECO:0000256" key="22">
    <source>
        <dbReference type="ARBA" id="ARBA00060923"/>
    </source>
</evidence>
<evidence type="ECO:0000256" key="8">
    <source>
        <dbReference type="ARBA" id="ARBA00022989"/>
    </source>
</evidence>
<dbReference type="GO" id="GO:1904315">
    <property type="term" value="F:transmitter-gated monoatomic ion channel activity involved in regulation of postsynaptic membrane potential"/>
    <property type="evidence" value="ECO:0007669"/>
    <property type="project" value="Ensembl"/>
</dbReference>
<dbReference type="InParanoid" id="A0A803XK50"/>
<dbReference type="InterPro" id="IPR001508">
    <property type="entry name" value="Iono_Glu_rcpt_met"/>
</dbReference>
<dbReference type="InterPro" id="IPR015683">
    <property type="entry name" value="Ionotropic_Glu_rcpt"/>
</dbReference>
<keyword evidence="2 26" id="KW-1003">Cell membrane</keyword>
<feature type="signal peptide" evidence="26">
    <location>
        <begin position="1"/>
        <end position="19"/>
    </location>
</feature>
<keyword evidence="17 26" id="KW-0407">Ion channel</keyword>
<evidence type="ECO:0000256" key="3">
    <source>
        <dbReference type="ARBA" id="ARBA00022553"/>
    </source>
</evidence>
<keyword evidence="12 25" id="KW-1015">Disulfide bond</keyword>
<evidence type="ECO:0000256" key="11">
    <source>
        <dbReference type="ARBA" id="ARBA00023136"/>
    </source>
</evidence>
<dbReference type="GO" id="GO:0097553">
    <property type="term" value="P:calcium ion transmembrane import into cytosol"/>
    <property type="evidence" value="ECO:0007669"/>
    <property type="project" value="Ensembl"/>
</dbReference>
<comment type="function">
    <text evidence="26">Receptor for glutamate that functions as a ligand-gated ion channel in the central nervous system and plays an important role in excitatory synaptic transmission. L-glutamate acts as an excitatory neurotransmitter at many synapses in the central nervous system.</text>
</comment>
<keyword evidence="7" id="KW-0460">Magnesium</keyword>
<dbReference type="Gene3D" id="3.40.190.10">
    <property type="entry name" value="Periplasmic binding protein-like II"/>
    <property type="match status" value="3"/>
</dbReference>
<reference evidence="29 30" key="1">
    <citation type="journal article" date="2010" name="PLoS Biol.">
        <title>Multi-platform next-generation sequencing of the domestic turkey (Meleagris gallopavo): genome assembly and analysis.</title>
        <authorList>
            <person name="Dalloul R.A."/>
            <person name="Long J.A."/>
            <person name="Zimin A.V."/>
            <person name="Aslam L."/>
            <person name="Beal K."/>
            <person name="Blomberg L.A."/>
            <person name="Bouffard P."/>
            <person name="Burt D.W."/>
            <person name="Crasta O."/>
            <person name="Crooijmans R.P."/>
            <person name="Cooper K."/>
            <person name="Coulombe R.A."/>
            <person name="De S."/>
            <person name="Delany M.E."/>
            <person name="Dodgson J.B."/>
            <person name="Dong J.J."/>
            <person name="Evans C."/>
            <person name="Frederickson K.M."/>
            <person name="Flicek P."/>
            <person name="Florea L."/>
            <person name="Folkerts O."/>
            <person name="Groenen M.A."/>
            <person name="Harkins T.T."/>
            <person name="Herrero J."/>
            <person name="Hoffmann S."/>
            <person name="Megens H.J."/>
            <person name="Jiang A."/>
            <person name="de Jong P."/>
            <person name="Kaiser P."/>
            <person name="Kim H."/>
            <person name="Kim K.W."/>
            <person name="Kim S."/>
            <person name="Langenberger D."/>
            <person name="Lee M.K."/>
            <person name="Lee T."/>
            <person name="Mane S."/>
            <person name="Marcais G."/>
            <person name="Marz M."/>
            <person name="McElroy A.P."/>
            <person name="Modise T."/>
            <person name="Nefedov M."/>
            <person name="Notredame C."/>
            <person name="Paton I.R."/>
            <person name="Payne W.S."/>
            <person name="Pertea G."/>
            <person name="Prickett D."/>
            <person name="Puiu D."/>
            <person name="Qioa D."/>
            <person name="Raineri E."/>
            <person name="Ruffier M."/>
            <person name="Salzberg S.L."/>
            <person name="Schatz M.C."/>
            <person name="Scheuring C."/>
            <person name="Schmidt C.J."/>
            <person name="Schroeder S."/>
            <person name="Searle S.M."/>
            <person name="Smith E.J."/>
            <person name="Smith J."/>
            <person name="Sonstegard T.S."/>
            <person name="Stadler P.F."/>
            <person name="Tafer H."/>
            <person name="Tu Z.J."/>
            <person name="Van Tassell C.P."/>
            <person name="Vilella A.J."/>
            <person name="Williams K.P."/>
            <person name="Yorke J.A."/>
            <person name="Zhang L."/>
            <person name="Zhang H.B."/>
            <person name="Zhang X."/>
            <person name="Zhang Y."/>
            <person name="Reed K.M."/>
        </authorList>
    </citation>
    <scope>NUCLEOTIDE SEQUENCE [LARGE SCALE GENOMIC DNA]</scope>
</reference>
<dbReference type="Pfam" id="PF10613">
    <property type="entry name" value="Lig_chan-Glu_bd"/>
    <property type="match status" value="1"/>
</dbReference>
<dbReference type="GO" id="GO:0017146">
    <property type="term" value="C:NMDA selective glutamate receptor complex"/>
    <property type="evidence" value="ECO:0007669"/>
    <property type="project" value="Ensembl"/>
</dbReference>
<keyword evidence="3" id="KW-0597">Phosphoprotein</keyword>
<feature type="binding site" evidence="23">
    <location>
        <position position="516"/>
    </location>
    <ligand>
        <name>L-glutamate</name>
        <dbReference type="ChEBI" id="CHEBI:29985"/>
    </ligand>
</feature>
<dbReference type="GO" id="GO:0060079">
    <property type="term" value="P:excitatory postsynaptic potential"/>
    <property type="evidence" value="ECO:0007669"/>
    <property type="project" value="Ensembl"/>
</dbReference>
<feature type="site" description="Interaction with the cone snail toxin Con-ikot-ikot" evidence="24">
    <location>
        <position position="693"/>
    </location>
</feature>
<evidence type="ECO:0000256" key="9">
    <source>
        <dbReference type="ARBA" id="ARBA00023018"/>
    </source>
</evidence>
<dbReference type="Pfam" id="PF10565">
    <property type="entry name" value="NMDAR2_C"/>
    <property type="match status" value="1"/>
</dbReference>
<keyword evidence="14" id="KW-0325">Glycoprotein</keyword>
<organism evidence="29 30">
    <name type="scientific">Meleagris gallopavo</name>
    <name type="common">Wild turkey</name>
    <dbReference type="NCBI Taxonomy" id="9103"/>
    <lineage>
        <taxon>Eukaryota</taxon>
        <taxon>Metazoa</taxon>
        <taxon>Chordata</taxon>
        <taxon>Craniata</taxon>
        <taxon>Vertebrata</taxon>
        <taxon>Euteleostomi</taxon>
        <taxon>Archelosauria</taxon>
        <taxon>Archosauria</taxon>
        <taxon>Dinosauria</taxon>
        <taxon>Saurischia</taxon>
        <taxon>Theropoda</taxon>
        <taxon>Coelurosauria</taxon>
        <taxon>Aves</taxon>
        <taxon>Neognathae</taxon>
        <taxon>Galloanserae</taxon>
        <taxon>Galliformes</taxon>
        <taxon>Phasianidae</taxon>
        <taxon>Meleagridinae</taxon>
        <taxon>Meleagris</taxon>
    </lineage>
</organism>
<dbReference type="Proteomes" id="UP000001645">
    <property type="component" value="Chromosome 20"/>
</dbReference>
<dbReference type="GO" id="GO:0048167">
    <property type="term" value="P:regulation of synaptic plasticity"/>
    <property type="evidence" value="ECO:0007669"/>
    <property type="project" value="Ensembl"/>
</dbReference>
<evidence type="ECO:0000256" key="2">
    <source>
        <dbReference type="ARBA" id="ARBA00022475"/>
    </source>
</evidence>
<dbReference type="OrthoDB" id="5984008at2759"/>
<keyword evidence="1 26" id="KW-0813">Transport</keyword>
<feature type="chain" id="PRO_5033099736" description="Glutamate receptor" evidence="26">
    <location>
        <begin position="20"/>
        <end position="1236"/>
    </location>
</feature>
<name>A0A803XK50_MELGA</name>
<comment type="catalytic activity">
    <reaction evidence="19">
        <text>K(+)(in) = K(+)(out)</text>
        <dbReference type="Rhea" id="RHEA:29463"/>
        <dbReference type="ChEBI" id="CHEBI:29103"/>
    </reaction>
</comment>
<keyword evidence="10 26" id="KW-0406">Ion transport</keyword>
<dbReference type="GO" id="GO:0004972">
    <property type="term" value="F:NMDA glutamate receptor activity"/>
    <property type="evidence" value="ECO:0007669"/>
    <property type="project" value="Ensembl"/>
</dbReference>
<evidence type="ECO:0000256" key="13">
    <source>
        <dbReference type="ARBA" id="ARBA00023170"/>
    </source>
</evidence>
<dbReference type="GO" id="GO:0042177">
    <property type="term" value="P:negative regulation of protein catabolic process"/>
    <property type="evidence" value="ECO:0007669"/>
    <property type="project" value="Ensembl"/>
</dbReference>
<evidence type="ECO:0000256" key="4">
    <source>
        <dbReference type="ARBA" id="ARBA00022692"/>
    </source>
</evidence>
<evidence type="ECO:0000256" key="18">
    <source>
        <dbReference type="ARBA" id="ARBA00034104"/>
    </source>
</evidence>
<evidence type="ECO:0000256" key="24">
    <source>
        <dbReference type="PIRSR" id="PIRSR601508-2"/>
    </source>
</evidence>
<feature type="disulfide bond" evidence="25">
    <location>
        <begin position="743"/>
        <end position="798"/>
    </location>
</feature>
<keyword evidence="6" id="KW-0106">Calcium</keyword>
<evidence type="ECO:0000256" key="6">
    <source>
        <dbReference type="ARBA" id="ARBA00022837"/>
    </source>
</evidence>
<evidence type="ECO:0000256" key="14">
    <source>
        <dbReference type="ARBA" id="ARBA00023180"/>
    </source>
</evidence>
<dbReference type="SMART" id="SM00918">
    <property type="entry name" value="Lig_chan-Glu_bd"/>
    <property type="match status" value="1"/>
</dbReference>
<dbReference type="CDD" id="cd13718">
    <property type="entry name" value="PBP2_iGluR_NMDA_Nr2"/>
    <property type="match status" value="1"/>
</dbReference>
<dbReference type="PROSITE" id="PS51257">
    <property type="entry name" value="PROKAR_LIPOPROTEIN"/>
    <property type="match status" value="1"/>
</dbReference>
<comment type="catalytic activity">
    <reaction evidence="21">
        <text>Ca(2+)(in) = Ca(2+)(out)</text>
        <dbReference type="Rhea" id="RHEA:29671"/>
        <dbReference type="ChEBI" id="CHEBI:29108"/>
    </reaction>
</comment>
<evidence type="ECO:0000313" key="30">
    <source>
        <dbReference type="Proteomes" id="UP000001645"/>
    </source>
</evidence>
<evidence type="ECO:0000256" key="23">
    <source>
        <dbReference type="PIRSR" id="PIRSR601508-1"/>
    </source>
</evidence>
<dbReference type="FunFam" id="3.40.50.2300:FF:000020">
    <property type="entry name" value="Glutamate receptor ionotropic, NMDA 2B, putative"/>
    <property type="match status" value="1"/>
</dbReference>
<dbReference type="GO" id="GO:0098978">
    <property type="term" value="C:glutamatergic synapse"/>
    <property type="evidence" value="ECO:0007669"/>
    <property type="project" value="Ensembl"/>
</dbReference>
<feature type="binding site" evidence="23">
    <location>
        <position position="687"/>
    </location>
    <ligand>
        <name>L-glutamate</name>
        <dbReference type="ChEBI" id="CHEBI:29985"/>
    </ligand>
</feature>
<evidence type="ECO:0000256" key="10">
    <source>
        <dbReference type="ARBA" id="ARBA00023065"/>
    </source>
</evidence>
<dbReference type="GO" id="GO:0005261">
    <property type="term" value="F:monoatomic cation channel activity"/>
    <property type="evidence" value="ECO:0007669"/>
    <property type="project" value="Ensembl"/>
</dbReference>
<keyword evidence="15 26" id="KW-0628">Postsynaptic cell membrane</keyword>
<evidence type="ECO:0000256" key="20">
    <source>
        <dbReference type="ARBA" id="ARBA00036239"/>
    </source>
</evidence>
<keyword evidence="11 26" id="KW-0472">Membrane</keyword>
<feature type="domain" description="Ionotropic glutamate receptor L-glutamate and glycine-binding" evidence="28">
    <location>
        <begin position="448"/>
        <end position="500"/>
    </location>
</feature>
<feature type="transmembrane region" description="Helical" evidence="26">
    <location>
        <begin position="554"/>
        <end position="577"/>
    </location>
</feature>
<dbReference type="InterPro" id="IPR018884">
    <property type="entry name" value="NMDAR2_C"/>
</dbReference>
<feature type="binding site" evidence="23">
    <location>
        <position position="729"/>
    </location>
    <ligand>
        <name>L-glutamate</name>
        <dbReference type="ChEBI" id="CHEBI:29985"/>
    </ligand>
</feature>
<dbReference type="GO" id="GO:0050885">
    <property type="term" value="P:neuromuscular process controlling balance"/>
    <property type="evidence" value="ECO:0007669"/>
    <property type="project" value="Ensembl"/>
</dbReference>
<keyword evidence="9 26" id="KW-0770">Synapse</keyword>
<dbReference type="GeneTree" id="ENSGT00940000156964"/>
<evidence type="ECO:0000256" key="25">
    <source>
        <dbReference type="PIRSR" id="PIRSR601508-3"/>
    </source>
</evidence>
<dbReference type="GO" id="GO:0033058">
    <property type="term" value="P:directional locomotion"/>
    <property type="evidence" value="ECO:0007669"/>
    <property type="project" value="Ensembl"/>
</dbReference>
<reference evidence="29" key="3">
    <citation type="submission" date="2025-09" db="UniProtKB">
        <authorList>
            <consortium name="Ensembl"/>
        </authorList>
    </citation>
    <scope>IDENTIFICATION</scope>
</reference>
<evidence type="ECO:0000259" key="28">
    <source>
        <dbReference type="SMART" id="SM00918"/>
    </source>
</evidence>
<dbReference type="InterPro" id="IPR001828">
    <property type="entry name" value="ANF_lig-bd_rcpt"/>
</dbReference>
<keyword evidence="16 26" id="KW-1071">Ligand-gated ion channel</keyword>
<feature type="transmembrane region" description="Helical" evidence="26">
    <location>
        <begin position="816"/>
        <end position="835"/>
    </location>
</feature>
<dbReference type="GO" id="GO:0009611">
    <property type="term" value="P:response to wounding"/>
    <property type="evidence" value="ECO:0007669"/>
    <property type="project" value="Ensembl"/>
</dbReference>
<evidence type="ECO:0000256" key="19">
    <source>
        <dbReference type="ARBA" id="ARBA00034430"/>
    </source>
</evidence>
<dbReference type="AlphaFoldDB" id="A0A803XK50"/>
<gene>
    <name evidence="29" type="primary">GRIN2C</name>
</gene>
<comment type="subcellular location">
    <subcellularLocation>
        <location evidence="18 26">Postsynaptic cell membrane</location>
        <topology evidence="18 26">Multi-pass membrane protein</topology>
    </subcellularLocation>
</comment>
<dbReference type="GO" id="GO:1903539">
    <property type="term" value="P:protein localization to postsynaptic membrane"/>
    <property type="evidence" value="ECO:0007669"/>
    <property type="project" value="Ensembl"/>
</dbReference>
<sequence length="1236" mass="135583">MGRAPAHTLLLSLVLGCSAAFTDVLLPGPAEPVVNVAVVFGGTSYPLHIRSRLSPQSFLDMPLEIHPITVVVNNTNPSTLLTHICDVLASRKIHGIVFEDNVGTEAVAQILDFISSQTQVPIISISGGSAVVLSPKEPTSAFLQLGVSIEQQIQVIFKVLEEYDWSSFAVITSLYPGYNIFLELIRSFTDASYFGWELQDVLTFEMSQERSSSRTQRLLRQLDAQVLLVYCSRDEAEFLFEMAGQAGLVGPGYIWIVPSLTVGNMELPPTSFPIGLISVVTESWKLSLRQKVRDGVAIIAMGAASFFRAHGFLPDVGRDCRAPTAAANASFYRHLLNVTWEHRDFSFNEGGYLVRPTMVVISLNQHRLWEMVGKWEHGIIHMKYPVWPRYGSFLQPVVDNRHLTVATLEERPFVIVENTDPSTGVCVRNTVPCRKQTNASASDGLADPYTKLCCKGFCIDILKKLAKTVKFSYDLYLVTNGKHGKIVRGVWNGMIGEVYYKRADMAIGSLTINEERSEIVDFSVPFVETGISVMVARSNGTVSPSAFLEPYSPAVWVMMFVMCLTVVAVTVFVFEYFSPVGYNQNLTSGKRPGGPTFTIGKSVWLLWALVFNNSVPIENPKGTTSKIMVLIWAFFAVIFLASYTANLAAFMIQEQYIDTVSGLSDRKFQKPQEQYPPFRFGTVPNGSTERNIRSNYPDMHTHMVKYNQRSVEDALTSLKMGKLDAFIYDAAVLNYMAGKDEGCKLVTIGSGKVFATTGYGIALQKDSRWKRAIDLALLQFLGDGETQKLETVWLSGICQNEKNEVMSSKLDIDNMAGVFYMLLVAMGLSLLVFAWEHLVYWKLRHSVPKSHKFDFLLAISRGIYSCFSGVQTLGSPGRAPTPDVTASSAQANVLKMLQAAKDMVSTASVGGSLEHATRTIEDWSSRSERLQTTFSLRTPQLRWVSIFLFVTPSCCAGLAAMLCHHPTPLLGSQTLFCPSSRLTRACFQPGWHDCTTEMVAKPWGELDTRCPRTNVLARPVHPSICLSIHPSGLGYIQPVSLHPPPAWLLSRASIFIPVTYLSLQLSLNCFGSPSESLLERQSGGYGEWKGRINEPVVLDGGVGSELGCHLAAGAALANGCPVGTGCHRRCPGKFSPNCGVVAQIVHGTRGVVTLPGLSSAQGQAGFGGCKDKRKTSPAHVFNQLVISLVTQQKPNAFPSCFIEGLRCRRWRAGRDGVAVGGTGCLQEEALGMGPMG</sequence>
<feature type="transmembrane region" description="Helical" evidence="26">
    <location>
        <begin position="598"/>
        <end position="615"/>
    </location>
</feature>
<dbReference type="SUPFAM" id="SSF53850">
    <property type="entry name" value="Periplasmic binding protein-like II"/>
    <property type="match status" value="1"/>
</dbReference>
<feature type="site" description="Crucial to convey clamshell closure to channel opening" evidence="24">
    <location>
        <position position="660"/>
    </location>
</feature>
<feature type="domain" description="Ionotropic glutamate receptor C-terminal" evidence="27">
    <location>
        <begin position="438"/>
        <end position="796"/>
    </location>
</feature>
<dbReference type="CDD" id="cd06378">
    <property type="entry name" value="PBP1_iGluR_NMDA_NR2"/>
    <property type="match status" value="1"/>
</dbReference>
<evidence type="ECO:0000256" key="21">
    <source>
        <dbReference type="ARBA" id="ARBA00036634"/>
    </source>
</evidence>
<keyword evidence="8 26" id="KW-1133">Transmembrane helix</keyword>
<dbReference type="InterPro" id="IPR001320">
    <property type="entry name" value="Iontro_rcpt_C"/>
</dbReference>
<accession>A0A803XK50</accession>
<proteinExistence type="inferred from homology"/>
<dbReference type="SMART" id="SM00079">
    <property type="entry name" value="PBPe"/>
    <property type="match status" value="1"/>
</dbReference>
<evidence type="ECO:0000256" key="1">
    <source>
        <dbReference type="ARBA" id="ARBA00022448"/>
    </source>
</evidence>
<dbReference type="SUPFAM" id="SSF53822">
    <property type="entry name" value="Periplasmic binding protein-like I"/>
    <property type="match status" value="1"/>
</dbReference>
<dbReference type="InterPro" id="IPR028082">
    <property type="entry name" value="Peripla_BP_I"/>
</dbReference>
<dbReference type="FunFam" id="3.40.190.10:FF:000007">
    <property type="entry name" value="Putative glutamate receptor ionotropic NMDA 2B"/>
    <property type="match status" value="1"/>
</dbReference>